<evidence type="ECO:0000256" key="1">
    <source>
        <dbReference type="SAM" id="MobiDB-lite"/>
    </source>
</evidence>
<dbReference type="AlphaFoldDB" id="A0A518G0X4"/>
<evidence type="ECO:0000313" key="3">
    <source>
        <dbReference type="EMBL" id="QDV22257.1"/>
    </source>
</evidence>
<evidence type="ECO:0000313" key="4">
    <source>
        <dbReference type="Proteomes" id="UP000318017"/>
    </source>
</evidence>
<keyword evidence="4" id="KW-1185">Reference proteome</keyword>
<proteinExistence type="predicted"/>
<dbReference type="GO" id="GO:0003677">
    <property type="term" value="F:DNA binding"/>
    <property type="evidence" value="ECO:0007669"/>
    <property type="project" value="InterPro"/>
</dbReference>
<dbReference type="GO" id="GO:0006313">
    <property type="term" value="P:DNA transposition"/>
    <property type="evidence" value="ECO:0007669"/>
    <property type="project" value="InterPro"/>
</dbReference>
<accession>A0A518G0X4</accession>
<reference evidence="3 4" key="1">
    <citation type="submission" date="2019-02" db="EMBL/GenBank/DDBJ databases">
        <title>Deep-cultivation of Planctomycetes and their phenomic and genomic characterization uncovers novel biology.</title>
        <authorList>
            <person name="Wiegand S."/>
            <person name="Jogler M."/>
            <person name="Boedeker C."/>
            <person name="Pinto D."/>
            <person name="Vollmers J."/>
            <person name="Rivas-Marin E."/>
            <person name="Kohn T."/>
            <person name="Peeters S.H."/>
            <person name="Heuer A."/>
            <person name="Rast P."/>
            <person name="Oberbeckmann S."/>
            <person name="Bunk B."/>
            <person name="Jeske O."/>
            <person name="Meyerdierks A."/>
            <person name="Storesund J.E."/>
            <person name="Kallscheuer N."/>
            <person name="Luecker S."/>
            <person name="Lage O.M."/>
            <person name="Pohl T."/>
            <person name="Merkel B.J."/>
            <person name="Hornburger P."/>
            <person name="Mueller R.-W."/>
            <person name="Bruemmer F."/>
            <person name="Labrenz M."/>
            <person name="Spormann A.M."/>
            <person name="Op den Camp H."/>
            <person name="Overmann J."/>
            <person name="Amann R."/>
            <person name="Jetten M.S.M."/>
            <person name="Mascher T."/>
            <person name="Medema M.H."/>
            <person name="Devos D.P."/>
            <person name="Kaster A.-K."/>
            <person name="Ovreas L."/>
            <person name="Rohde M."/>
            <person name="Galperin M.Y."/>
            <person name="Jogler C."/>
        </authorList>
    </citation>
    <scope>NUCLEOTIDE SEQUENCE [LARGE SCALE GENOMIC DNA]</scope>
    <source>
        <strain evidence="3 4">Q31a</strain>
    </source>
</reference>
<dbReference type="PANTHER" id="PTHR37023:SF1">
    <property type="entry name" value="ISSOD25 TRANSPOSASE TNPA_ISSOD25"/>
    <property type="match status" value="1"/>
</dbReference>
<dbReference type="EMBL" id="CP036298">
    <property type="protein sequence ID" value="QDV22257.1"/>
    <property type="molecule type" value="Genomic_DNA"/>
</dbReference>
<dbReference type="Pfam" id="PF04986">
    <property type="entry name" value="Y2_Tnp"/>
    <property type="match status" value="1"/>
</dbReference>
<dbReference type="KEGG" id="ahel:Q31a_05410"/>
<dbReference type="GO" id="GO:0004803">
    <property type="term" value="F:transposase activity"/>
    <property type="evidence" value="ECO:0007669"/>
    <property type="project" value="InterPro"/>
</dbReference>
<evidence type="ECO:0000259" key="2">
    <source>
        <dbReference type="Pfam" id="PF04986"/>
    </source>
</evidence>
<sequence>MLRWDTRLLPCPHHHVVFTIPHELLDLWRYNKKTLASILFAAASQTLRELLADPKYCGARVGLLAALHTWSQTLAAHVHLHVLVTAGGLDSSNHWKPAIKNCLLPRKVVMIVFRGKFREFTMRAIQQGKLEIPPTTTASYWIGQLNRLGRVPWNVKVFDRYKHGQGVARYLARYLRGGPIGSHRLISCTEGKVRFRYRVSAKANADRTRQGVMPLDTTEFLHRFLEHMPPRRMQTVRGYGLYAGNQHSHLAEAFTALGSTPPDLSSGPVGMTELLEQLGLDPSLNCCPICGKQLIIERESRPYWRSARSPPPLLQPSSTLVGTPA</sequence>
<feature type="domain" description="Transposase IS801/IS1294" evidence="2">
    <location>
        <begin position="62"/>
        <end position="246"/>
    </location>
</feature>
<dbReference type="Proteomes" id="UP000318017">
    <property type="component" value="Chromosome"/>
</dbReference>
<feature type="region of interest" description="Disordered" evidence="1">
    <location>
        <begin position="305"/>
        <end position="325"/>
    </location>
</feature>
<dbReference type="InterPro" id="IPR007069">
    <property type="entry name" value="Transposase_32"/>
</dbReference>
<feature type="compositionally biased region" description="Low complexity" evidence="1">
    <location>
        <begin position="315"/>
        <end position="325"/>
    </location>
</feature>
<gene>
    <name evidence="3" type="ORF">Q31a_05410</name>
</gene>
<protein>
    <submittedName>
        <fullName evidence="3">Transposase</fullName>
    </submittedName>
</protein>
<organism evidence="3 4">
    <name type="scientific">Aureliella helgolandensis</name>
    <dbReference type="NCBI Taxonomy" id="2527968"/>
    <lineage>
        <taxon>Bacteria</taxon>
        <taxon>Pseudomonadati</taxon>
        <taxon>Planctomycetota</taxon>
        <taxon>Planctomycetia</taxon>
        <taxon>Pirellulales</taxon>
        <taxon>Pirellulaceae</taxon>
        <taxon>Aureliella</taxon>
    </lineage>
</organism>
<name>A0A518G0X4_9BACT</name>
<dbReference type="PANTHER" id="PTHR37023">
    <property type="entry name" value="TRANSPOSASE"/>
    <property type="match status" value="1"/>
</dbReference>